<dbReference type="EMBL" id="BMVB01000047">
    <property type="protein sequence ID" value="GHC74533.1"/>
    <property type="molecule type" value="Genomic_DNA"/>
</dbReference>
<reference evidence="2" key="2">
    <citation type="submission" date="2020-09" db="EMBL/GenBank/DDBJ databases">
        <authorList>
            <person name="Sun Q."/>
            <person name="Ohkuma M."/>
        </authorList>
    </citation>
    <scope>NUCLEOTIDE SEQUENCE</scope>
    <source>
        <strain evidence="2">JCM 4633</strain>
    </source>
</reference>
<dbReference type="Gene3D" id="3.10.450.50">
    <property type="match status" value="1"/>
</dbReference>
<gene>
    <name evidence="2" type="ORF">GCM10010507_62440</name>
</gene>
<name>A0A918U0K2_STRCJ</name>
<comment type="caution">
    <text evidence="2">The sequence shown here is derived from an EMBL/GenBank/DDBJ whole genome shotgun (WGS) entry which is preliminary data.</text>
</comment>
<reference evidence="2" key="1">
    <citation type="journal article" date="2014" name="Int. J. Syst. Evol. Microbiol.">
        <title>Complete genome sequence of Corynebacterium casei LMG S-19264T (=DSM 44701T), isolated from a smear-ripened cheese.</title>
        <authorList>
            <consortium name="US DOE Joint Genome Institute (JGI-PGF)"/>
            <person name="Walter F."/>
            <person name="Albersmeier A."/>
            <person name="Kalinowski J."/>
            <person name="Ruckert C."/>
        </authorList>
    </citation>
    <scope>NUCLEOTIDE SEQUENCE</scope>
    <source>
        <strain evidence="2">JCM 4633</strain>
    </source>
</reference>
<proteinExistence type="predicted"/>
<feature type="domain" description="SnoaL-like" evidence="1">
    <location>
        <begin position="13"/>
        <end position="124"/>
    </location>
</feature>
<evidence type="ECO:0000259" key="1">
    <source>
        <dbReference type="Pfam" id="PF12680"/>
    </source>
</evidence>
<sequence length="137" mass="14887">MRQFGVELYDRWTAMWNGDTGLAGQIMAPEFRLRYAQAGTEAFDDVRRPAELADVIAGWHRRRPGLRFVAEGPAVVDTEGLGGAAPHGVVARPYLADFTGDDGHVVSRSGTDILRFSGGRITEVWSVSSGAGGRTFY</sequence>
<dbReference type="InterPro" id="IPR037401">
    <property type="entry name" value="SnoaL-like"/>
</dbReference>
<dbReference type="InterPro" id="IPR032710">
    <property type="entry name" value="NTF2-like_dom_sf"/>
</dbReference>
<dbReference type="RefSeq" id="WP_190113308.1">
    <property type="nucleotide sequence ID" value="NZ_BMVB01000047.1"/>
</dbReference>
<dbReference type="SUPFAM" id="SSF54427">
    <property type="entry name" value="NTF2-like"/>
    <property type="match status" value="1"/>
</dbReference>
<evidence type="ECO:0000313" key="2">
    <source>
        <dbReference type="EMBL" id="GHC74533.1"/>
    </source>
</evidence>
<accession>A0A918U0K2</accession>
<dbReference type="Pfam" id="PF12680">
    <property type="entry name" value="SnoaL_2"/>
    <property type="match status" value="1"/>
</dbReference>
<protein>
    <recommendedName>
        <fullName evidence="1">SnoaL-like domain-containing protein</fullName>
    </recommendedName>
</protein>
<dbReference type="AlphaFoldDB" id="A0A918U0K2"/>
<organism evidence="2 3">
    <name type="scientific">Streptomyces cinnamoneus</name>
    <name type="common">Streptoverticillium cinnamoneum</name>
    <dbReference type="NCBI Taxonomy" id="53446"/>
    <lineage>
        <taxon>Bacteria</taxon>
        <taxon>Bacillati</taxon>
        <taxon>Actinomycetota</taxon>
        <taxon>Actinomycetes</taxon>
        <taxon>Kitasatosporales</taxon>
        <taxon>Streptomycetaceae</taxon>
        <taxon>Streptomyces</taxon>
        <taxon>Streptomyces cinnamoneus group</taxon>
    </lineage>
</organism>
<evidence type="ECO:0000313" key="3">
    <source>
        <dbReference type="Proteomes" id="UP000646244"/>
    </source>
</evidence>
<dbReference type="Proteomes" id="UP000646244">
    <property type="component" value="Unassembled WGS sequence"/>
</dbReference>